<dbReference type="PATRIC" id="fig|1550566.3.peg.2160"/>
<dbReference type="InterPro" id="IPR001296">
    <property type="entry name" value="Glyco_trans_1"/>
</dbReference>
<dbReference type="InterPro" id="IPR028098">
    <property type="entry name" value="Glyco_trans_4-like_N"/>
</dbReference>
<dbReference type="GO" id="GO:0016757">
    <property type="term" value="F:glycosyltransferase activity"/>
    <property type="evidence" value="ECO:0007669"/>
    <property type="project" value="InterPro"/>
</dbReference>
<dbReference type="Proteomes" id="UP000035301">
    <property type="component" value="Unassembled WGS sequence"/>
</dbReference>
<protein>
    <submittedName>
        <fullName evidence="3">Glycosyl transferase family 1</fullName>
    </submittedName>
</protein>
<dbReference type="PANTHER" id="PTHR45947">
    <property type="entry name" value="SULFOQUINOVOSYL TRANSFERASE SQD2"/>
    <property type="match status" value="1"/>
</dbReference>
<evidence type="ECO:0000313" key="3">
    <source>
        <dbReference type="EMBL" id="KLK87610.1"/>
    </source>
</evidence>
<feature type="domain" description="Glycosyltransferase subfamily 4-like N-terminal" evidence="2">
    <location>
        <begin position="19"/>
        <end position="183"/>
    </location>
</feature>
<dbReference type="Pfam" id="PF13439">
    <property type="entry name" value="Glyco_transf_4"/>
    <property type="match status" value="1"/>
</dbReference>
<evidence type="ECO:0000259" key="1">
    <source>
        <dbReference type="Pfam" id="PF00534"/>
    </source>
</evidence>
<keyword evidence="4" id="KW-1185">Reference proteome</keyword>
<dbReference type="Gene3D" id="3.40.50.2000">
    <property type="entry name" value="Glycogen Phosphorylase B"/>
    <property type="match status" value="2"/>
</dbReference>
<sequence>MESLKIAFFCWESLYAERVGGLASAATNLAETLAHNHEVHFFTRGEGKDTEINGVRYHYCRPSGENIVRYCSDMSRKMLDRFHEFDAPSFDLLHFHDWHVVDALERLRDRETVFTYHSTEFGRNGNTFSSGWPFTEISGIERCGASIAKHITAVSSTLRQEAMSLYEIPDWKIDVVHNGIVPDHYRADVDPEAVKRNYGFDPDSPLILFVGRLAWQKGPDMLVDAAPALLREHADGQFAFVGDGQMRRGLEIRARSLPVRFLGRLADADYVSLLNASDIVAIPSRNEPFGLVLLEAWSAGRCVVASDVGGLSENIEHGTDGVKVRPHPDSIARGLSRVADSPEKALAMGREGLDKVKKEFPWSRVAGRMEGVYRKLAKHDTIPC</sequence>
<dbReference type="EMBL" id="JXOJ01000005">
    <property type="protein sequence ID" value="KLK87610.1"/>
    <property type="molecule type" value="Genomic_DNA"/>
</dbReference>
<organism evidence="3 4">
    <name type="scientific">Methanoculleus sediminis</name>
    <dbReference type="NCBI Taxonomy" id="1550566"/>
    <lineage>
        <taxon>Archaea</taxon>
        <taxon>Methanobacteriati</taxon>
        <taxon>Methanobacteriota</taxon>
        <taxon>Stenosarchaea group</taxon>
        <taxon>Methanomicrobia</taxon>
        <taxon>Methanomicrobiales</taxon>
        <taxon>Methanomicrobiaceae</taxon>
        <taxon>Methanoculleus</taxon>
    </lineage>
</organism>
<gene>
    <name evidence="3" type="ORF">SZ63_09920</name>
</gene>
<keyword evidence="3" id="KW-0808">Transferase</keyword>
<dbReference type="CDD" id="cd03801">
    <property type="entry name" value="GT4_PimA-like"/>
    <property type="match status" value="1"/>
</dbReference>
<reference evidence="3 4" key="1">
    <citation type="journal article" date="2015" name="Int. J. Syst. Evol. Microbiol.">
        <title>Methanoculleus sediminis sp. nov., a methanogen from sediments near a submarine mud volcano.</title>
        <authorList>
            <person name="Chen S.C."/>
            <person name="Chen M.F."/>
            <person name="Lai M.C."/>
            <person name="Weng C.Y."/>
            <person name="Wu S.Y."/>
            <person name="Lin S."/>
            <person name="Yang T.F."/>
            <person name="Chen P.C."/>
        </authorList>
    </citation>
    <scope>NUCLEOTIDE SEQUENCE [LARGE SCALE GENOMIC DNA]</scope>
    <source>
        <strain evidence="3 4">S3Fa</strain>
    </source>
</reference>
<dbReference type="PANTHER" id="PTHR45947:SF3">
    <property type="entry name" value="SULFOQUINOVOSYL TRANSFERASE SQD2"/>
    <property type="match status" value="1"/>
</dbReference>
<dbReference type="Pfam" id="PF00534">
    <property type="entry name" value="Glycos_transf_1"/>
    <property type="match status" value="1"/>
</dbReference>
<dbReference type="AlphaFoldDB" id="A0A0H1QXD8"/>
<dbReference type="STRING" id="1550566.SZ63_09920"/>
<dbReference type="SUPFAM" id="SSF53756">
    <property type="entry name" value="UDP-Glycosyltransferase/glycogen phosphorylase"/>
    <property type="match status" value="1"/>
</dbReference>
<dbReference type="OrthoDB" id="132546at2157"/>
<accession>A0A0H1QXD8</accession>
<name>A0A0H1QXD8_9EURY</name>
<dbReference type="InterPro" id="IPR050194">
    <property type="entry name" value="Glycosyltransferase_grp1"/>
</dbReference>
<proteinExistence type="predicted"/>
<feature type="domain" description="Glycosyl transferase family 1" evidence="1">
    <location>
        <begin position="194"/>
        <end position="352"/>
    </location>
</feature>
<comment type="caution">
    <text evidence="3">The sequence shown here is derived from an EMBL/GenBank/DDBJ whole genome shotgun (WGS) entry which is preliminary data.</text>
</comment>
<dbReference type="RefSeq" id="WP_048184870.1">
    <property type="nucleotide sequence ID" value="NZ_JXOJ01000005.1"/>
</dbReference>
<evidence type="ECO:0000313" key="4">
    <source>
        <dbReference type="Proteomes" id="UP000035301"/>
    </source>
</evidence>
<evidence type="ECO:0000259" key="2">
    <source>
        <dbReference type="Pfam" id="PF13439"/>
    </source>
</evidence>